<keyword evidence="4 5" id="KW-0663">Pyridoxal phosphate</keyword>
<sequence>MANEQWEKDTKLLHAGQIPDPATGARAVPIYETTSYVFPDTEHASAVFGLKKEGNIYTRITNPTVDVFEKRVAALEGGTAAVAFSSGMAAIALSVLNVASAGDEIVAASELYGGTYNLFSATFPKYGIRVKFVDAQDPENFRKAITPRTKALFGEIIGNPSLNVLDVEKVAAIAHENGIPLIVDNTFASPYGSNPIKWGADVVVHSATKWIGGHGTVIGGVAVDGGHFDWNNEKFPDFIEPDPTYHGLRYADLGGTAFATKLRAQLLRDFGASLSPHSAFLLLQGLETLHLRLPRHHDNTKVIVDYLLKHPAVEWVSHPSLSDHPSHELAKKYLNNFFGSIVVFGIKGGRESGKKLIDHIQLWSHLANVGDAKSLIIHPASTTHQQLSADELKLAGVSEEMIRLSVGLESPKDLIADLNQAIEKATGISAEKLEI</sequence>
<dbReference type="GO" id="GO:0006535">
    <property type="term" value="P:cysteine biosynthetic process from serine"/>
    <property type="evidence" value="ECO:0007669"/>
    <property type="project" value="TreeGrafter"/>
</dbReference>
<protein>
    <submittedName>
        <fullName evidence="7">O-acetylhomoserine aminocarboxypropyltransferase/cysteine synthase</fullName>
    </submittedName>
</protein>
<gene>
    <name evidence="7" type="ORF">HMPREF1015_01028</name>
</gene>
<dbReference type="SUPFAM" id="SSF53383">
    <property type="entry name" value="PLP-dependent transferases"/>
    <property type="match status" value="1"/>
</dbReference>
<evidence type="ECO:0000256" key="5">
    <source>
        <dbReference type="PIRSR" id="PIRSR001434-2"/>
    </source>
</evidence>
<organism evidence="7 8">
    <name type="scientific">Bacillus smithii 7_3_47FAA</name>
    <dbReference type="NCBI Taxonomy" id="665952"/>
    <lineage>
        <taxon>Bacteria</taxon>
        <taxon>Bacillati</taxon>
        <taxon>Bacillota</taxon>
        <taxon>Bacilli</taxon>
        <taxon>Bacillales</taxon>
        <taxon>Bacillaceae</taxon>
        <taxon>Bacillus</taxon>
    </lineage>
</organism>
<comment type="similarity">
    <text evidence="2 6">Belongs to the trans-sulfuration enzymes family.</text>
</comment>
<dbReference type="InterPro" id="IPR000277">
    <property type="entry name" value="Cys/Met-Metab_PyrdxlP-dep_enz"/>
</dbReference>
<dbReference type="InterPro" id="IPR054542">
    <property type="entry name" value="Cys_met_metab_PP"/>
</dbReference>
<dbReference type="InterPro" id="IPR015422">
    <property type="entry name" value="PyrdxlP-dep_Trfase_small"/>
</dbReference>
<evidence type="ECO:0000313" key="7">
    <source>
        <dbReference type="EMBL" id="EHL79606.1"/>
    </source>
</evidence>
<dbReference type="GO" id="GO:0005737">
    <property type="term" value="C:cytoplasm"/>
    <property type="evidence" value="ECO:0007669"/>
    <property type="project" value="TreeGrafter"/>
</dbReference>
<dbReference type="PANTHER" id="PTHR43797:SF2">
    <property type="entry name" value="HOMOCYSTEINE_CYSTEINE SYNTHASE"/>
    <property type="match status" value="1"/>
</dbReference>
<dbReference type="GO" id="GO:0030170">
    <property type="term" value="F:pyridoxal phosphate binding"/>
    <property type="evidence" value="ECO:0007669"/>
    <property type="project" value="InterPro"/>
</dbReference>
<reference evidence="7 8" key="1">
    <citation type="submission" date="2011-09" db="EMBL/GenBank/DDBJ databases">
        <title>The Genome Sequence of Bacillus smithii 7_3_47FAA.</title>
        <authorList>
            <consortium name="The Broad Institute Genome Sequencing Platform"/>
            <person name="Earl A."/>
            <person name="Ward D."/>
            <person name="Feldgarden M."/>
            <person name="Gevers D."/>
            <person name="Daigneault M."/>
            <person name="Strauss J."/>
            <person name="Allen-Vercoe E."/>
            <person name="Young S.K."/>
            <person name="Zeng Q."/>
            <person name="Gargeya S."/>
            <person name="Fitzgerald M."/>
            <person name="Haas B."/>
            <person name="Abouelleil A."/>
            <person name="Alvarado L."/>
            <person name="Arachchi H.M."/>
            <person name="Berlin A."/>
            <person name="Brown A."/>
            <person name="Chapman S.B."/>
            <person name="Chen Z."/>
            <person name="Dunbar C."/>
            <person name="Freedman E."/>
            <person name="Gearin G."/>
            <person name="Goldberg J."/>
            <person name="Griggs A."/>
            <person name="Gujja S."/>
            <person name="Heiman D."/>
            <person name="Howarth C."/>
            <person name="Larson L."/>
            <person name="Lui A."/>
            <person name="MacDonald P.J.P."/>
            <person name="Montmayeur A."/>
            <person name="Murphy C."/>
            <person name="Neiman D."/>
            <person name="Pearson M."/>
            <person name="Priest M."/>
            <person name="Roberts A."/>
            <person name="Saif S."/>
            <person name="Shea T."/>
            <person name="Shenoy N."/>
            <person name="Sisk P."/>
            <person name="Stolte C."/>
            <person name="Sykes S."/>
            <person name="Wortman J."/>
            <person name="Nusbaum C."/>
            <person name="Birren B."/>
        </authorList>
    </citation>
    <scope>NUCLEOTIDE SEQUENCE [LARGE SCALE GENOMIC DNA]</scope>
    <source>
        <strain evidence="7 8">7_3_47FAA</strain>
    </source>
</reference>
<name>G9QGW9_9BACI</name>
<dbReference type="Pfam" id="PF01053">
    <property type="entry name" value="Cys_Met_Meta_PP"/>
    <property type="match status" value="1"/>
</dbReference>
<keyword evidence="3 7" id="KW-0808">Transferase</keyword>
<dbReference type="GO" id="GO:0071269">
    <property type="term" value="P:L-homocysteine biosynthetic process"/>
    <property type="evidence" value="ECO:0007669"/>
    <property type="project" value="TreeGrafter"/>
</dbReference>
<dbReference type="InterPro" id="IPR015424">
    <property type="entry name" value="PyrdxlP-dep_Trfase"/>
</dbReference>
<dbReference type="Proteomes" id="UP000011747">
    <property type="component" value="Unassembled WGS sequence"/>
</dbReference>
<dbReference type="FunFam" id="3.40.640.10:FF:000035">
    <property type="entry name" value="O-succinylhomoserine sulfhydrylase"/>
    <property type="match status" value="1"/>
</dbReference>
<dbReference type="HOGENOM" id="CLU_018986_4_0_9"/>
<evidence type="ECO:0000256" key="6">
    <source>
        <dbReference type="RuleBase" id="RU362118"/>
    </source>
</evidence>
<dbReference type="InterPro" id="IPR006235">
    <property type="entry name" value="OAc-hSer/O-AcSer_sulfhydrylase"/>
</dbReference>
<dbReference type="NCBIfam" id="TIGR01326">
    <property type="entry name" value="OAH_OAS_sulfhy"/>
    <property type="match status" value="1"/>
</dbReference>
<dbReference type="PIRSF" id="PIRSF001434">
    <property type="entry name" value="CGS"/>
    <property type="match status" value="1"/>
</dbReference>
<dbReference type="Gene3D" id="3.40.640.10">
    <property type="entry name" value="Type I PLP-dependent aspartate aminotransferase-like (Major domain)"/>
    <property type="match status" value="1"/>
</dbReference>
<evidence type="ECO:0000256" key="4">
    <source>
        <dbReference type="ARBA" id="ARBA00022898"/>
    </source>
</evidence>
<evidence type="ECO:0000256" key="3">
    <source>
        <dbReference type="ARBA" id="ARBA00022679"/>
    </source>
</evidence>
<dbReference type="AlphaFoldDB" id="G9QGW9"/>
<evidence type="ECO:0000256" key="1">
    <source>
        <dbReference type="ARBA" id="ARBA00001933"/>
    </source>
</evidence>
<proteinExistence type="inferred from homology"/>
<dbReference type="GO" id="GO:0003961">
    <property type="term" value="F:O-acetylhomoserine aminocarboxypropyltransferase activity"/>
    <property type="evidence" value="ECO:0007669"/>
    <property type="project" value="TreeGrafter"/>
</dbReference>
<dbReference type="InterPro" id="IPR015421">
    <property type="entry name" value="PyrdxlP-dep_Trfase_major"/>
</dbReference>
<evidence type="ECO:0000313" key="8">
    <source>
        <dbReference type="Proteomes" id="UP000011747"/>
    </source>
</evidence>
<dbReference type="GO" id="GO:0004124">
    <property type="term" value="F:cysteine synthase activity"/>
    <property type="evidence" value="ECO:0007669"/>
    <property type="project" value="TreeGrafter"/>
</dbReference>
<dbReference type="Gene3D" id="3.90.1150.10">
    <property type="entry name" value="Aspartate Aminotransferase, domain 1"/>
    <property type="match status" value="1"/>
</dbReference>
<dbReference type="RefSeq" id="WP_003352412.1">
    <property type="nucleotide sequence ID" value="NZ_JH414740.1"/>
</dbReference>
<dbReference type="EMBL" id="ACWF01000005">
    <property type="protein sequence ID" value="EHL79606.1"/>
    <property type="molecule type" value="Genomic_DNA"/>
</dbReference>
<dbReference type="PROSITE" id="PS00868">
    <property type="entry name" value="CYS_MET_METAB_PP"/>
    <property type="match status" value="1"/>
</dbReference>
<feature type="modified residue" description="N6-(pyridoxal phosphate)lysine" evidence="5">
    <location>
        <position position="209"/>
    </location>
</feature>
<accession>G9QGW9</accession>
<dbReference type="PANTHER" id="PTHR43797">
    <property type="entry name" value="HOMOCYSTEINE/CYSTEINE SYNTHASE"/>
    <property type="match status" value="1"/>
</dbReference>
<dbReference type="CDD" id="cd00614">
    <property type="entry name" value="CGS_like"/>
    <property type="match status" value="1"/>
</dbReference>
<evidence type="ECO:0000256" key="2">
    <source>
        <dbReference type="ARBA" id="ARBA00009077"/>
    </source>
</evidence>
<dbReference type="GO" id="GO:0019346">
    <property type="term" value="P:transsulfuration"/>
    <property type="evidence" value="ECO:0007669"/>
    <property type="project" value="InterPro"/>
</dbReference>
<dbReference type="PATRIC" id="fig|665952.3.peg.139"/>
<keyword evidence="8" id="KW-1185">Reference proteome</keyword>
<comment type="cofactor">
    <cofactor evidence="1 6">
        <name>pyridoxal 5'-phosphate</name>
        <dbReference type="ChEBI" id="CHEBI:597326"/>
    </cofactor>
</comment>
<comment type="caution">
    <text evidence="7">The sequence shown here is derived from an EMBL/GenBank/DDBJ whole genome shotgun (WGS) entry which is preliminary data.</text>
</comment>